<keyword evidence="15" id="KW-1133">Transmembrane helix</keyword>
<comment type="subcellular location">
    <subcellularLocation>
        <location evidence="3">Endoplasmic reticulum membrane</location>
        <topology evidence="3">Peripheral membrane protein</topology>
    </subcellularLocation>
    <subcellularLocation>
        <location evidence="2">Microsome membrane</location>
        <topology evidence="2">Peripheral membrane protein</topology>
    </subcellularLocation>
</comment>
<dbReference type="PRINTS" id="PR00463">
    <property type="entry name" value="EP450I"/>
</dbReference>
<keyword evidence="8" id="KW-0492">Microsome</keyword>
<dbReference type="PANTHER" id="PTHR24291">
    <property type="entry name" value="CYTOCHROME P450 FAMILY 4"/>
    <property type="match status" value="1"/>
</dbReference>
<keyword evidence="5 13" id="KW-0349">Heme</keyword>
<evidence type="ECO:0000256" key="1">
    <source>
        <dbReference type="ARBA" id="ARBA00001971"/>
    </source>
</evidence>
<keyword evidence="7" id="KW-0256">Endoplasmic reticulum</keyword>
<evidence type="ECO:0000256" key="11">
    <source>
        <dbReference type="ARBA" id="ARBA00023033"/>
    </source>
</evidence>
<sequence length="543" mass="62882">MELGLFESLIWIMIITVAIAVYAPLLFLTWPVFCSYVSPAGRRIRKLINLVPGPPSLPIVGNALEFLVSREKVVEVRNRHFSSYSKIFKIWSFHHPLVKPVAPEYVEAILHSSKNIEKSLFYKLLHPWLGTGLLTSSGEKWFLHRKLLTPSFHFKILEDFIPMFIERSSSMIEKLSNQVKSGNAINVVPIISRSTLDMICESAMGIKLDHADKAQQDYISAIYTLGDIVYYRSMRPWFMIDLLFKLSKKAAIQDKALKILHQFTGRVIKEKKNKYIQKKSQRNEENESLPRKKRMKAFLDLLIELSVDNNLLSEEEIREEVDTFMFEGHDTTSMAISWMLLVLANHPEIQARKHFYAPKKFFFQEKIFKEVNDAWDKRISGSLEEGNESYVKFFNDMTYLDRCVKESLRLYPSVPVISRKLTEDLQMGEYLIPADTIIHIHVNNIHRNPLVYSDPDVFDPDRFLPEAVNTRHPYAYIPFSAGPRNCIGQRFAMLEIKTVISSIVQNFHLIAVDKPEDIVIVADLVLRAKDGIKIKFKPRKKCN</sequence>
<evidence type="ECO:0000256" key="10">
    <source>
        <dbReference type="ARBA" id="ARBA00023004"/>
    </source>
</evidence>
<evidence type="ECO:0000256" key="6">
    <source>
        <dbReference type="ARBA" id="ARBA00022723"/>
    </source>
</evidence>
<comment type="cofactor">
    <cofactor evidence="1 13">
        <name>heme</name>
        <dbReference type="ChEBI" id="CHEBI:30413"/>
    </cofactor>
</comment>
<evidence type="ECO:0008006" key="18">
    <source>
        <dbReference type="Google" id="ProtNLM"/>
    </source>
</evidence>
<feature type="binding site" description="axial binding residue" evidence="13">
    <location>
        <position position="486"/>
    </location>
    <ligand>
        <name>heme</name>
        <dbReference type="ChEBI" id="CHEBI:30413"/>
    </ligand>
    <ligandPart>
        <name>Fe</name>
        <dbReference type="ChEBI" id="CHEBI:18248"/>
    </ligandPart>
</feature>
<evidence type="ECO:0000256" key="3">
    <source>
        <dbReference type="ARBA" id="ARBA00004406"/>
    </source>
</evidence>
<dbReference type="Pfam" id="PF00067">
    <property type="entry name" value="p450"/>
    <property type="match status" value="2"/>
</dbReference>
<organism evidence="16 17">
    <name type="scientific">Ladona fulva</name>
    <name type="common">Scarce chaser dragonfly</name>
    <name type="synonym">Libellula fulva</name>
    <dbReference type="NCBI Taxonomy" id="123851"/>
    <lineage>
        <taxon>Eukaryota</taxon>
        <taxon>Metazoa</taxon>
        <taxon>Ecdysozoa</taxon>
        <taxon>Arthropoda</taxon>
        <taxon>Hexapoda</taxon>
        <taxon>Insecta</taxon>
        <taxon>Pterygota</taxon>
        <taxon>Palaeoptera</taxon>
        <taxon>Odonata</taxon>
        <taxon>Epiprocta</taxon>
        <taxon>Anisoptera</taxon>
        <taxon>Libelluloidea</taxon>
        <taxon>Libellulidae</taxon>
        <taxon>Ladona</taxon>
    </lineage>
</organism>
<accession>A0A8K0P506</accession>
<evidence type="ECO:0000256" key="8">
    <source>
        <dbReference type="ARBA" id="ARBA00022848"/>
    </source>
</evidence>
<evidence type="ECO:0000313" key="17">
    <source>
        <dbReference type="Proteomes" id="UP000792457"/>
    </source>
</evidence>
<dbReference type="InterPro" id="IPR017972">
    <property type="entry name" value="Cyt_P450_CS"/>
</dbReference>
<evidence type="ECO:0000256" key="15">
    <source>
        <dbReference type="SAM" id="Phobius"/>
    </source>
</evidence>
<dbReference type="OrthoDB" id="1470350at2759"/>
<dbReference type="SUPFAM" id="SSF48264">
    <property type="entry name" value="Cytochrome P450"/>
    <property type="match status" value="1"/>
</dbReference>
<name>A0A8K0P506_LADFU</name>
<keyword evidence="15" id="KW-0812">Transmembrane</keyword>
<dbReference type="EMBL" id="KZ308710">
    <property type="protein sequence ID" value="KAG8233347.1"/>
    <property type="molecule type" value="Genomic_DNA"/>
</dbReference>
<comment type="caution">
    <text evidence="16">The sequence shown here is derived from an EMBL/GenBank/DDBJ whole genome shotgun (WGS) entry which is preliminary data.</text>
</comment>
<evidence type="ECO:0000256" key="4">
    <source>
        <dbReference type="ARBA" id="ARBA00010617"/>
    </source>
</evidence>
<keyword evidence="6 13" id="KW-0479">Metal-binding</keyword>
<evidence type="ECO:0000256" key="9">
    <source>
        <dbReference type="ARBA" id="ARBA00023002"/>
    </source>
</evidence>
<protein>
    <recommendedName>
        <fullName evidence="18">Cytochrome P450</fullName>
    </recommendedName>
</protein>
<dbReference type="CDD" id="cd20628">
    <property type="entry name" value="CYP4"/>
    <property type="match status" value="1"/>
</dbReference>
<keyword evidence="12 15" id="KW-0472">Membrane</keyword>
<dbReference type="GO" id="GO:0005506">
    <property type="term" value="F:iron ion binding"/>
    <property type="evidence" value="ECO:0007669"/>
    <property type="project" value="InterPro"/>
</dbReference>
<dbReference type="InterPro" id="IPR002401">
    <property type="entry name" value="Cyt_P450_E_grp-I"/>
</dbReference>
<keyword evidence="17" id="KW-1185">Reference proteome</keyword>
<dbReference type="InterPro" id="IPR001128">
    <property type="entry name" value="Cyt_P450"/>
</dbReference>
<dbReference type="PRINTS" id="PR00385">
    <property type="entry name" value="P450"/>
</dbReference>
<feature type="transmembrane region" description="Helical" evidence="15">
    <location>
        <begin position="9"/>
        <end position="33"/>
    </location>
</feature>
<evidence type="ECO:0000256" key="13">
    <source>
        <dbReference type="PIRSR" id="PIRSR602401-1"/>
    </source>
</evidence>
<reference evidence="16" key="1">
    <citation type="submission" date="2013-04" db="EMBL/GenBank/DDBJ databases">
        <authorList>
            <person name="Qu J."/>
            <person name="Murali S.C."/>
            <person name="Bandaranaike D."/>
            <person name="Bellair M."/>
            <person name="Blankenburg K."/>
            <person name="Chao H."/>
            <person name="Dinh H."/>
            <person name="Doddapaneni H."/>
            <person name="Downs B."/>
            <person name="Dugan-Rocha S."/>
            <person name="Elkadiri S."/>
            <person name="Gnanaolivu R.D."/>
            <person name="Hernandez B."/>
            <person name="Javaid M."/>
            <person name="Jayaseelan J.C."/>
            <person name="Lee S."/>
            <person name="Li M."/>
            <person name="Ming W."/>
            <person name="Munidasa M."/>
            <person name="Muniz J."/>
            <person name="Nguyen L."/>
            <person name="Ongeri F."/>
            <person name="Osuji N."/>
            <person name="Pu L.-L."/>
            <person name="Puazo M."/>
            <person name="Qu C."/>
            <person name="Quiroz J."/>
            <person name="Raj R."/>
            <person name="Weissenberger G."/>
            <person name="Xin Y."/>
            <person name="Zou X."/>
            <person name="Han Y."/>
            <person name="Richards S."/>
            <person name="Worley K."/>
            <person name="Muzny D."/>
            <person name="Gibbs R."/>
        </authorList>
    </citation>
    <scope>NUCLEOTIDE SEQUENCE</scope>
    <source>
        <strain evidence="16">Sampled in the wild</strain>
    </source>
</reference>
<dbReference type="PROSITE" id="PS00086">
    <property type="entry name" value="CYTOCHROME_P450"/>
    <property type="match status" value="1"/>
</dbReference>
<gene>
    <name evidence="16" type="ORF">J437_LFUL010897</name>
</gene>
<keyword evidence="9 14" id="KW-0560">Oxidoreductase</keyword>
<reference evidence="16" key="2">
    <citation type="submission" date="2017-10" db="EMBL/GenBank/DDBJ databases">
        <title>Ladona fulva Genome sequencing and assembly.</title>
        <authorList>
            <person name="Murali S."/>
            <person name="Richards S."/>
            <person name="Bandaranaike D."/>
            <person name="Bellair M."/>
            <person name="Blankenburg K."/>
            <person name="Chao H."/>
            <person name="Dinh H."/>
            <person name="Doddapaneni H."/>
            <person name="Dugan-Rocha S."/>
            <person name="Elkadiri S."/>
            <person name="Gnanaolivu R."/>
            <person name="Hernandez B."/>
            <person name="Skinner E."/>
            <person name="Javaid M."/>
            <person name="Lee S."/>
            <person name="Li M."/>
            <person name="Ming W."/>
            <person name="Munidasa M."/>
            <person name="Muniz J."/>
            <person name="Nguyen L."/>
            <person name="Hughes D."/>
            <person name="Osuji N."/>
            <person name="Pu L.-L."/>
            <person name="Puazo M."/>
            <person name="Qu C."/>
            <person name="Quiroz J."/>
            <person name="Raj R."/>
            <person name="Weissenberger G."/>
            <person name="Xin Y."/>
            <person name="Zou X."/>
            <person name="Han Y."/>
            <person name="Worley K."/>
            <person name="Muzny D."/>
            <person name="Gibbs R."/>
        </authorList>
    </citation>
    <scope>NUCLEOTIDE SEQUENCE</scope>
    <source>
        <strain evidence="16">Sampled in the wild</strain>
    </source>
</reference>
<evidence type="ECO:0000313" key="16">
    <source>
        <dbReference type="EMBL" id="KAG8233347.1"/>
    </source>
</evidence>
<dbReference type="GO" id="GO:0016705">
    <property type="term" value="F:oxidoreductase activity, acting on paired donors, with incorporation or reduction of molecular oxygen"/>
    <property type="evidence" value="ECO:0007669"/>
    <property type="project" value="InterPro"/>
</dbReference>
<evidence type="ECO:0000256" key="2">
    <source>
        <dbReference type="ARBA" id="ARBA00004174"/>
    </source>
</evidence>
<dbReference type="GO" id="GO:0004497">
    <property type="term" value="F:monooxygenase activity"/>
    <property type="evidence" value="ECO:0007669"/>
    <property type="project" value="UniProtKB-KW"/>
</dbReference>
<dbReference type="AlphaFoldDB" id="A0A8K0P506"/>
<dbReference type="GO" id="GO:0020037">
    <property type="term" value="F:heme binding"/>
    <property type="evidence" value="ECO:0007669"/>
    <property type="project" value="InterPro"/>
</dbReference>
<evidence type="ECO:0000256" key="5">
    <source>
        <dbReference type="ARBA" id="ARBA00022617"/>
    </source>
</evidence>
<dbReference type="Proteomes" id="UP000792457">
    <property type="component" value="Unassembled WGS sequence"/>
</dbReference>
<dbReference type="InterPro" id="IPR050196">
    <property type="entry name" value="Cytochrome_P450_Monoox"/>
</dbReference>
<dbReference type="InterPro" id="IPR036396">
    <property type="entry name" value="Cyt_P450_sf"/>
</dbReference>
<evidence type="ECO:0000256" key="7">
    <source>
        <dbReference type="ARBA" id="ARBA00022824"/>
    </source>
</evidence>
<dbReference type="GO" id="GO:0005789">
    <property type="term" value="C:endoplasmic reticulum membrane"/>
    <property type="evidence" value="ECO:0007669"/>
    <property type="project" value="UniProtKB-SubCell"/>
</dbReference>
<dbReference type="PANTHER" id="PTHR24291:SF189">
    <property type="entry name" value="CYTOCHROME P450 4C3-RELATED"/>
    <property type="match status" value="1"/>
</dbReference>
<evidence type="ECO:0000256" key="14">
    <source>
        <dbReference type="RuleBase" id="RU000461"/>
    </source>
</evidence>
<comment type="similarity">
    <text evidence="4 14">Belongs to the cytochrome P450 family.</text>
</comment>
<keyword evidence="10 13" id="KW-0408">Iron</keyword>
<dbReference type="Gene3D" id="1.10.630.10">
    <property type="entry name" value="Cytochrome P450"/>
    <property type="match status" value="1"/>
</dbReference>
<evidence type="ECO:0000256" key="12">
    <source>
        <dbReference type="ARBA" id="ARBA00023136"/>
    </source>
</evidence>
<keyword evidence="11 14" id="KW-0503">Monooxygenase</keyword>
<proteinExistence type="inferred from homology"/>